<keyword evidence="1" id="KW-0472">Membrane</keyword>
<keyword evidence="3" id="KW-1185">Reference proteome</keyword>
<keyword evidence="1" id="KW-1133">Transmembrane helix</keyword>
<evidence type="ECO:0008006" key="4">
    <source>
        <dbReference type="Google" id="ProtNLM"/>
    </source>
</evidence>
<reference evidence="2 3" key="1">
    <citation type="submission" date="2023-01" db="EMBL/GenBank/DDBJ databases">
        <title>Analysis of 21 Apiospora genomes using comparative genomics revels a genus with tremendous synthesis potential of carbohydrate active enzymes and secondary metabolites.</title>
        <authorList>
            <person name="Sorensen T."/>
        </authorList>
    </citation>
    <scope>NUCLEOTIDE SEQUENCE [LARGE SCALE GENOMIC DNA]</scope>
    <source>
        <strain evidence="2 3">CBS 20057</strain>
    </source>
</reference>
<sequence length="351" mass="40415">MGVPLLRTLEECADYSKTVEPYLSQLYELPAKVAQSATNPDALLAIYKNTNPLVSGFAFSIFLGCIFLAVSEFNRNYSQVDRLWSLLPTIYNAHFAAWAHLNKLPTQRVDIILLWSAIWSARLTFNYWRKGGYTVGSEDYRWEIIRKQVHPALFFIFNVTFISFIQSVLLFMLAAPTYVILLATQHEPDLTTADKFFTSVQLLLVISEWFSDQQQWDFQSAKQEYKESGVVSQGYTQQELERGFITSGLWAYSRHPNFAAEQTIWFMLYQWSCYASKTLYNWTGLGALFLVMLFQGSTWLTELISAGKYPEYKHYQRQVGAHIPSLTGYKSPPPKVIRTSELAKKQTAKEK</sequence>
<dbReference type="Gene3D" id="1.20.120.1630">
    <property type="match status" value="1"/>
</dbReference>
<name>A0ABR1SNT2_9PEZI</name>
<dbReference type="InterPro" id="IPR010721">
    <property type="entry name" value="UstE-like"/>
</dbReference>
<dbReference type="Proteomes" id="UP001396898">
    <property type="component" value="Unassembled WGS sequence"/>
</dbReference>
<feature type="transmembrane region" description="Helical" evidence="1">
    <location>
        <begin position="53"/>
        <end position="71"/>
    </location>
</feature>
<dbReference type="Pfam" id="PF06966">
    <property type="entry name" value="DUF1295"/>
    <property type="match status" value="1"/>
</dbReference>
<dbReference type="PANTHER" id="PTHR32251:SF23">
    <property type="entry name" value="3-OXO-5-ALPHA-STEROID 4-DEHYDROGENASE (DUF1295)"/>
    <property type="match status" value="1"/>
</dbReference>
<feature type="transmembrane region" description="Helical" evidence="1">
    <location>
        <begin position="149"/>
        <end position="174"/>
    </location>
</feature>
<evidence type="ECO:0000313" key="2">
    <source>
        <dbReference type="EMBL" id="KAK8035970.1"/>
    </source>
</evidence>
<comment type="caution">
    <text evidence="2">The sequence shown here is derived from an EMBL/GenBank/DDBJ whole genome shotgun (WGS) entry which is preliminary data.</text>
</comment>
<organism evidence="2 3">
    <name type="scientific">Apiospora marii</name>
    <dbReference type="NCBI Taxonomy" id="335849"/>
    <lineage>
        <taxon>Eukaryota</taxon>
        <taxon>Fungi</taxon>
        <taxon>Dikarya</taxon>
        <taxon>Ascomycota</taxon>
        <taxon>Pezizomycotina</taxon>
        <taxon>Sordariomycetes</taxon>
        <taxon>Xylariomycetidae</taxon>
        <taxon>Amphisphaeriales</taxon>
        <taxon>Apiosporaceae</taxon>
        <taxon>Apiospora</taxon>
    </lineage>
</organism>
<evidence type="ECO:0000256" key="1">
    <source>
        <dbReference type="SAM" id="Phobius"/>
    </source>
</evidence>
<gene>
    <name evidence="2" type="ORF">PG991_002043</name>
</gene>
<dbReference type="PANTHER" id="PTHR32251">
    <property type="entry name" value="3-OXO-5-ALPHA-STEROID 4-DEHYDROGENASE"/>
    <property type="match status" value="1"/>
</dbReference>
<dbReference type="EMBL" id="JAQQWI010000005">
    <property type="protein sequence ID" value="KAK8035970.1"/>
    <property type="molecule type" value="Genomic_DNA"/>
</dbReference>
<accession>A0ABR1SNT2</accession>
<proteinExistence type="predicted"/>
<evidence type="ECO:0000313" key="3">
    <source>
        <dbReference type="Proteomes" id="UP001396898"/>
    </source>
</evidence>
<protein>
    <recommendedName>
        <fullName evidence="4">DUF1295 domain protein</fullName>
    </recommendedName>
</protein>
<keyword evidence="1" id="KW-0812">Transmembrane</keyword>